<dbReference type="PANTHER" id="PTHR30328:SF54">
    <property type="entry name" value="HTH-TYPE TRANSCRIPTIONAL REPRESSOR SCO4008"/>
    <property type="match status" value="1"/>
</dbReference>
<name>A0ABU1TPE3_9FLAO</name>
<dbReference type="InterPro" id="IPR036271">
    <property type="entry name" value="Tet_transcr_reg_TetR-rel_C_sf"/>
</dbReference>
<proteinExistence type="predicted"/>
<dbReference type="InterPro" id="IPR050109">
    <property type="entry name" value="HTH-type_TetR-like_transc_reg"/>
</dbReference>
<accession>A0ABU1TPE3</accession>
<keyword evidence="5" id="KW-1185">Reference proteome</keyword>
<gene>
    <name evidence="4" type="ORF">J2X31_001811</name>
</gene>
<dbReference type="Proteomes" id="UP001255185">
    <property type="component" value="Unassembled WGS sequence"/>
</dbReference>
<dbReference type="Gene3D" id="1.10.357.10">
    <property type="entry name" value="Tetracycline Repressor, domain 2"/>
    <property type="match status" value="1"/>
</dbReference>
<organism evidence="4 5">
    <name type="scientific">Flavobacterium arsenatis</name>
    <dbReference type="NCBI Taxonomy" id="1484332"/>
    <lineage>
        <taxon>Bacteria</taxon>
        <taxon>Pseudomonadati</taxon>
        <taxon>Bacteroidota</taxon>
        <taxon>Flavobacteriia</taxon>
        <taxon>Flavobacteriales</taxon>
        <taxon>Flavobacteriaceae</taxon>
        <taxon>Flavobacterium</taxon>
    </lineage>
</organism>
<dbReference type="PROSITE" id="PS50977">
    <property type="entry name" value="HTH_TETR_2"/>
    <property type="match status" value="1"/>
</dbReference>
<dbReference type="InterPro" id="IPR001647">
    <property type="entry name" value="HTH_TetR"/>
</dbReference>
<dbReference type="PRINTS" id="PR00455">
    <property type="entry name" value="HTHTETR"/>
</dbReference>
<evidence type="ECO:0000313" key="4">
    <source>
        <dbReference type="EMBL" id="MDR6967799.1"/>
    </source>
</evidence>
<evidence type="ECO:0000313" key="5">
    <source>
        <dbReference type="Proteomes" id="UP001255185"/>
    </source>
</evidence>
<dbReference type="SUPFAM" id="SSF46689">
    <property type="entry name" value="Homeodomain-like"/>
    <property type="match status" value="1"/>
</dbReference>
<evidence type="ECO:0000259" key="3">
    <source>
        <dbReference type="PROSITE" id="PS50977"/>
    </source>
</evidence>
<dbReference type="Gene3D" id="1.10.10.60">
    <property type="entry name" value="Homeodomain-like"/>
    <property type="match status" value="1"/>
</dbReference>
<dbReference type="EMBL" id="JAVDVI010000006">
    <property type="protein sequence ID" value="MDR6967799.1"/>
    <property type="molecule type" value="Genomic_DNA"/>
</dbReference>
<evidence type="ECO:0000256" key="1">
    <source>
        <dbReference type="ARBA" id="ARBA00023125"/>
    </source>
</evidence>
<reference evidence="4 5" key="1">
    <citation type="submission" date="2023-07" db="EMBL/GenBank/DDBJ databases">
        <title>Sorghum-associated microbial communities from plants grown in Nebraska, USA.</title>
        <authorList>
            <person name="Schachtman D."/>
        </authorList>
    </citation>
    <scope>NUCLEOTIDE SEQUENCE [LARGE SCALE GENOMIC DNA]</scope>
    <source>
        <strain evidence="4 5">3773</strain>
    </source>
</reference>
<dbReference type="InterPro" id="IPR041474">
    <property type="entry name" value="NicS_C"/>
</dbReference>
<protein>
    <submittedName>
        <fullName evidence="4">AcrR family transcriptional regulator</fullName>
    </submittedName>
</protein>
<keyword evidence="1 2" id="KW-0238">DNA-binding</keyword>
<feature type="DNA-binding region" description="H-T-H motif" evidence="2">
    <location>
        <begin position="29"/>
        <end position="48"/>
    </location>
</feature>
<feature type="domain" description="HTH tetR-type" evidence="3">
    <location>
        <begin position="6"/>
        <end position="66"/>
    </location>
</feature>
<dbReference type="InterPro" id="IPR023772">
    <property type="entry name" value="DNA-bd_HTH_TetR-type_CS"/>
</dbReference>
<dbReference type="Pfam" id="PF17938">
    <property type="entry name" value="TetR_C_29"/>
    <property type="match status" value="1"/>
</dbReference>
<dbReference type="Pfam" id="PF00440">
    <property type="entry name" value="TetR_N"/>
    <property type="match status" value="1"/>
</dbReference>
<sequence>MTLDFNDKQIRILQVAEKLFAEKGFDGTSIRNISKEAKINIAMVSYYFGSKEKMLESLIIFRTSDLKMQLENLLKEALAPLEKINKLIELYVARINKNKGIYQILHFELSSKKRQTNIKSFTEVKKRNLESLKQIIHEGQENGDFAKDINVLLIPPTILGTFFHFQMNRPYYEEALGLKTDESFDSYVHNDLTKHIQKTIKALLIYEK</sequence>
<evidence type="ECO:0000256" key="2">
    <source>
        <dbReference type="PROSITE-ProRule" id="PRU00335"/>
    </source>
</evidence>
<dbReference type="PROSITE" id="PS01081">
    <property type="entry name" value="HTH_TETR_1"/>
    <property type="match status" value="1"/>
</dbReference>
<comment type="caution">
    <text evidence="4">The sequence shown here is derived from an EMBL/GenBank/DDBJ whole genome shotgun (WGS) entry which is preliminary data.</text>
</comment>
<dbReference type="RefSeq" id="WP_310026101.1">
    <property type="nucleotide sequence ID" value="NZ_JAVDVI010000006.1"/>
</dbReference>
<dbReference type="PANTHER" id="PTHR30328">
    <property type="entry name" value="TRANSCRIPTIONAL REPRESSOR"/>
    <property type="match status" value="1"/>
</dbReference>
<dbReference type="SUPFAM" id="SSF48498">
    <property type="entry name" value="Tetracyclin repressor-like, C-terminal domain"/>
    <property type="match status" value="1"/>
</dbReference>
<dbReference type="InterPro" id="IPR009057">
    <property type="entry name" value="Homeodomain-like_sf"/>
</dbReference>